<evidence type="ECO:0000313" key="10">
    <source>
        <dbReference type="Proteomes" id="UP001221898"/>
    </source>
</evidence>
<keyword evidence="2" id="KW-0964">Secreted</keyword>
<evidence type="ECO:0000256" key="5">
    <source>
        <dbReference type="ARBA" id="ARBA00022737"/>
    </source>
</evidence>
<dbReference type="Gene3D" id="2.20.100.10">
    <property type="entry name" value="Thrombospondin type-1 (TSP1) repeat"/>
    <property type="match status" value="3"/>
</dbReference>
<evidence type="ECO:0000256" key="3">
    <source>
        <dbReference type="ARBA" id="ARBA00022530"/>
    </source>
</evidence>
<comment type="subcellular location">
    <subcellularLocation>
        <location evidence="1">Secreted</location>
        <location evidence="1">Extracellular space</location>
        <location evidence="1">Extracellular matrix</location>
    </subcellularLocation>
</comment>
<reference evidence="9" key="1">
    <citation type="journal article" date="2023" name="Science">
        <title>Genome structures resolve the early diversification of teleost fishes.</title>
        <authorList>
            <person name="Parey E."/>
            <person name="Louis A."/>
            <person name="Montfort J."/>
            <person name="Bouchez O."/>
            <person name="Roques C."/>
            <person name="Iampietro C."/>
            <person name="Lluch J."/>
            <person name="Castinel A."/>
            <person name="Donnadieu C."/>
            <person name="Desvignes T."/>
            <person name="Floi Bucao C."/>
            <person name="Jouanno E."/>
            <person name="Wen M."/>
            <person name="Mejri S."/>
            <person name="Dirks R."/>
            <person name="Jansen H."/>
            <person name="Henkel C."/>
            <person name="Chen W.J."/>
            <person name="Zahm M."/>
            <person name="Cabau C."/>
            <person name="Klopp C."/>
            <person name="Thompson A.W."/>
            <person name="Robinson-Rechavi M."/>
            <person name="Braasch I."/>
            <person name="Lecointre G."/>
            <person name="Bobe J."/>
            <person name="Postlethwait J.H."/>
            <person name="Berthelot C."/>
            <person name="Roest Crollius H."/>
            <person name="Guiguen Y."/>
        </authorList>
    </citation>
    <scope>NUCLEOTIDE SEQUENCE</scope>
    <source>
        <strain evidence="9">NC1722</strain>
    </source>
</reference>
<dbReference type="SMART" id="SM00209">
    <property type="entry name" value="TSP1"/>
    <property type="match status" value="3"/>
</dbReference>
<keyword evidence="7" id="KW-0325">Glycoprotein</keyword>
<evidence type="ECO:0000313" key="9">
    <source>
        <dbReference type="EMBL" id="KAJ8387863.1"/>
    </source>
</evidence>
<evidence type="ECO:0000259" key="8">
    <source>
        <dbReference type="PROSITE" id="PS50900"/>
    </source>
</evidence>
<dbReference type="FunFam" id="2.20.100.10:FF:000011">
    <property type="entry name" value="A disintegrin and metalloproteinase with thrombospondin motifs 3"/>
    <property type="match status" value="1"/>
</dbReference>
<dbReference type="PROSITE" id="PS50092">
    <property type="entry name" value="TSP1"/>
    <property type="match status" value="3"/>
</dbReference>
<accession>A0AAD7RP47</accession>
<dbReference type="PROSITE" id="PS50900">
    <property type="entry name" value="PLAC"/>
    <property type="match status" value="1"/>
</dbReference>
<evidence type="ECO:0000256" key="4">
    <source>
        <dbReference type="ARBA" id="ARBA00022729"/>
    </source>
</evidence>
<dbReference type="PANTHER" id="PTHR13723">
    <property type="entry name" value="ADAMTS A DISINTEGRIN AND METALLOPROTEASE WITH THROMBOSPONDIN MOTIFS PROTEASE"/>
    <property type="match status" value="1"/>
</dbReference>
<dbReference type="InterPro" id="IPR010909">
    <property type="entry name" value="PLAC"/>
</dbReference>
<proteinExistence type="predicted"/>
<dbReference type="GO" id="GO:0006508">
    <property type="term" value="P:proteolysis"/>
    <property type="evidence" value="ECO:0007669"/>
    <property type="project" value="TreeGrafter"/>
</dbReference>
<keyword evidence="10" id="KW-1185">Reference proteome</keyword>
<dbReference type="SUPFAM" id="SSF82895">
    <property type="entry name" value="TSP-1 type 1 repeat"/>
    <property type="match status" value="3"/>
</dbReference>
<name>A0AAD7RP47_9TELE</name>
<comment type="caution">
    <text evidence="9">The sequence shown here is derived from an EMBL/GenBank/DDBJ whole genome shotgun (WGS) entry which is preliminary data.</text>
</comment>
<evidence type="ECO:0000256" key="6">
    <source>
        <dbReference type="ARBA" id="ARBA00023157"/>
    </source>
</evidence>
<dbReference type="PANTHER" id="PTHR13723:SF141">
    <property type="entry name" value="A DISINTEGRIN AND METALLOPROTEINASE WITH THROMBOSPONDIN MOTIFS 2"/>
    <property type="match status" value="1"/>
</dbReference>
<dbReference type="AlphaFoldDB" id="A0AAD7RP47"/>
<evidence type="ECO:0000256" key="7">
    <source>
        <dbReference type="ARBA" id="ARBA00023180"/>
    </source>
</evidence>
<keyword evidence="3" id="KW-0272">Extracellular matrix</keyword>
<keyword evidence="5" id="KW-0677">Repeat</keyword>
<dbReference type="GO" id="GO:0004222">
    <property type="term" value="F:metalloendopeptidase activity"/>
    <property type="evidence" value="ECO:0007669"/>
    <property type="project" value="TreeGrafter"/>
</dbReference>
<dbReference type="Pfam" id="PF19030">
    <property type="entry name" value="TSP1_ADAMTS"/>
    <property type="match status" value="3"/>
</dbReference>
<dbReference type="InterPro" id="IPR000884">
    <property type="entry name" value="TSP1_rpt"/>
</dbReference>
<dbReference type="InterPro" id="IPR050439">
    <property type="entry name" value="ADAMTS_ADAMTS-like"/>
</dbReference>
<keyword evidence="4" id="KW-0732">Signal</keyword>
<dbReference type="InterPro" id="IPR036383">
    <property type="entry name" value="TSP1_rpt_sf"/>
</dbReference>
<dbReference type="Proteomes" id="UP001221898">
    <property type="component" value="Unassembled WGS sequence"/>
</dbReference>
<sequence>MIQAHGDSKVTLSYKYLIQEELQSSIESNVLREDSSYFEWALKKWSHCSKPCGGGKQYTRFGCRRKSDSKMVHRTSCQNVKKPKAISRHCNQRECSLPIWEVGDWEICSKSCGKTGIQVRSVSCIQAMYDGTNRSIHSKYCNNDRPEARQPCNRHPCPAHWGVGPWSECSVTCGNGTQERQVLCQMRENTIGLCAATKPETTRTCWMLPCLESSSDHKSKGNFLVHWLSRPNPEFPFQKISSSQRCQGDKSLFCRMEVLNQYCSLPSYKQMCCKSCNKGNHTTSLSPSDPIGSITANQHTTLRPTTAFSDITFTSTTLATSMAVASTSGIRNEVTMASVKTPRRSTIVMQRTVGMETTTTFFPSGKGETREKNYIGRPYPITREDRKLSQNHFIARKTHRNGERTQNRRIQELLAEKRKRDLLLRKTKRKVGI</sequence>
<evidence type="ECO:0000256" key="2">
    <source>
        <dbReference type="ARBA" id="ARBA00022525"/>
    </source>
</evidence>
<evidence type="ECO:0000256" key="1">
    <source>
        <dbReference type="ARBA" id="ARBA00004498"/>
    </source>
</evidence>
<keyword evidence="6" id="KW-1015">Disulfide bond</keyword>
<dbReference type="GO" id="GO:0031012">
    <property type="term" value="C:extracellular matrix"/>
    <property type="evidence" value="ECO:0007669"/>
    <property type="project" value="TreeGrafter"/>
</dbReference>
<organism evidence="9 10">
    <name type="scientific">Aldrovandia affinis</name>
    <dbReference type="NCBI Taxonomy" id="143900"/>
    <lineage>
        <taxon>Eukaryota</taxon>
        <taxon>Metazoa</taxon>
        <taxon>Chordata</taxon>
        <taxon>Craniata</taxon>
        <taxon>Vertebrata</taxon>
        <taxon>Euteleostomi</taxon>
        <taxon>Actinopterygii</taxon>
        <taxon>Neopterygii</taxon>
        <taxon>Teleostei</taxon>
        <taxon>Notacanthiformes</taxon>
        <taxon>Halosauridae</taxon>
        <taxon>Aldrovandia</taxon>
    </lineage>
</organism>
<gene>
    <name evidence="9" type="ORF">AAFF_G00148980</name>
</gene>
<feature type="domain" description="PLAC" evidence="8">
    <location>
        <begin position="242"/>
        <end position="280"/>
    </location>
</feature>
<protein>
    <recommendedName>
        <fullName evidence="8">PLAC domain-containing protein</fullName>
    </recommendedName>
</protein>
<dbReference type="GO" id="GO:0030198">
    <property type="term" value="P:extracellular matrix organization"/>
    <property type="evidence" value="ECO:0007669"/>
    <property type="project" value="TreeGrafter"/>
</dbReference>
<dbReference type="EMBL" id="JAINUG010000204">
    <property type="protein sequence ID" value="KAJ8387863.1"/>
    <property type="molecule type" value="Genomic_DNA"/>
</dbReference>